<accession>A0A520KT33</accession>
<dbReference type="CDD" id="cd06550">
    <property type="entry name" value="TM_ABC_iron-siderophores_like"/>
    <property type="match status" value="1"/>
</dbReference>
<organism evidence="9 10">
    <name type="scientific">Methanoliparum thermophilum</name>
    <dbReference type="NCBI Taxonomy" id="2491083"/>
    <lineage>
        <taxon>Archaea</taxon>
        <taxon>Methanobacteriati</taxon>
        <taxon>Methanobacteriota</taxon>
        <taxon>Candidatus Methanoliparia</taxon>
        <taxon>Candidatus Methanoliparales</taxon>
        <taxon>Candidatus Methanoliparaceae</taxon>
        <taxon>Candidatus Methanoliparum</taxon>
    </lineage>
</organism>
<dbReference type="AlphaFoldDB" id="A0A520KT33"/>
<feature type="transmembrane region" description="Helical" evidence="8">
    <location>
        <begin position="63"/>
        <end position="84"/>
    </location>
</feature>
<keyword evidence="3" id="KW-0813">Transport</keyword>
<evidence type="ECO:0000313" key="10">
    <source>
        <dbReference type="Proteomes" id="UP000317158"/>
    </source>
</evidence>
<dbReference type="SUPFAM" id="SSF81345">
    <property type="entry name" value="ABC transporter involved in vitamin B12 uptake, BtuC"/>
    <property type="match status" value="1"/>
</dbReference>
<dbReference type="Gene3D" id="1.10.3470.10">
    <property type="entry name" value="ABC transporter involved in vitamin B12 uptake, BtuC"/>
    <property type="match status" value="1"/>
</dbReference>
<dbReference type="InterPro" id="IPR000522">
    <property type="entry name" value="ABC_transptr_permease_BtuC"/>
</dbReference>
<dbReference type="PANTHER" id="PTHR30472">
    <property type="entry name" value="FERRIC ENTEROBACTIN TRANSPORT SYSTEM PERMEASE PROTEIN"/>
    <property type="match status" value="1"/>
</dbReference>
<comment type="similarity">
    <text evidence="2">Belongs to the binding-protein-dependent transport system permease family. FecCD subfamily.</text>
</comment>
<reference evidence="9 10" key="1">
    <citation type="journal article" date="2019" name="Nat. Microbiol.">
        <title>Wide diversity of methane and short-chain alkane metabolisms in uncultured archaea.</title>
        <authorList>
            <person name="Borrel G."/>
            <person name="Adam P.S."/>
            <person name="McKay L.J."/>
            <person name="Chen L.X."/>
            <person name="Sierra-Garcia I.N."/>
            <person name="Sieber C.M."/>
            <person name="Letourneur Q."/>
            <person name="Ghozlane A."/>
            <person name="Andersen G.L."/>
            <person name="Li W.J."/>
            <person name="Hallam S.J."/>
            <person name="Muyzer G."/>
            <person name="de Oliveira V.M."/>
            <person name="Inskeep W.P."/>
            <person name="Banfield J.F."/>
            <person name="Gribaldo S."/>
        </authorList>
    </citation>
    <scope>NUCLEOTIDE SEQUENCE [LARGE SCALE GENOMIC DNA]</scope>
    <source>
        <strain evidence="9">NM1a</strain>
    </source>
</reference>
<comment type="subcellular location">
    <subcellularLocation>
        <location evidence="1">Cell membrane</location>
        <topology evidence="1">Multi-pass membrane protein</topology>
    </subcellularLocation>
</comment>
<evidence type="ECO:0000256" key="6">
    <source>
        <dbReference type="ARBA" id="ARBA00022989"/>
    </source>
</evidence>
<evidence type="ECO:0000256" key="2">
    <source>
        <dbReference type="ARBA" id="ARBA00007935"/>
    </source>
</evidence>
<keyword evidence="6 8" id="KW-1133">Transmembrane helix</keyword>
<feature type="transmembrane region" description="Helical" evidence="8">
    <location>
        <begin position="192"/>
        <end position="208"/>
    </location>
</feature>
<dbReference type="FunFam" id="1.10.3470.10:FF:000001">
    <property type="entry name" value="Vitamin B12 ABC transporter permease BtuC"/>
    <property type="match status" value="1"/>
</dbReference>
<feature type="transmembrane region" description="Helical" evidence="8">
    <location>
        <begin position="114"/>
        <end position="133"/>
    </location>
</feature>
<dbReference type="GO" id="GO:0022857">
    <property type="term" value="F:transmembrane transporter activity"/>
    <property type="evidence" value="ECO:0007669"/>
    <property type="project" value="InterPro"/>
</dbReference>
<evidence type="ECO:0000256" key="7">
    <source>
        <dbReference type="ARBA" id="ARBA00023136"/>
    </source>
</evidence>
<sequence length="325" mass="35003">MKRRLLLILIALVFTLTASILISIAVGSADIPLKTIAKIIINHNHVSLSAEEVIILQIRLPRVFLGVLIGMALSVSGTTMQALFKNPMGDPYIIGISSGAAFGAVLAMQFSYTLVPLMAVICAISTAFVVYNLAKVGGKIPVNTLLLSGIAVGYFLSAITSFMMFKSGENLNQIVFWIMGGLWNANWNQVKIIILPIFIGMLALYIFSRDMNVMLLGEESAETLGIDVETLKKILLIISSIITATAVSMSGIIGFVGLIVPHIMRIVVGPDHRILLPTSAFTGGTILLIADTIARTMGEIPVGVVTALFGTPFFIYLLRSRKSSY</sequence>
<evidence type="ECO:0000256" key="5">
    <source>
        <dbReference type="ARBA" id="ARBA00022692"/>
    </source>
</evidence>
<dbReference type="EMBL" id="RXIF01000004">
    <property type="protein sequence ID" value="RZN65062.1"/>
    <property type="molecule type" value="Genomic_DNA"/>
</dbReference>
<evidence type="ECO:0000256" key="3">
    <source>
        <dbReference type="ARBA" id="ARBA00022448"/>
    </source>
</evidence>
<protein>
    <submittedName>
        <fullName evidence="9">Iron ABC transporter permease</fullName>
    </submittedName>
</protein>
<feature type="transmembrane region" description="Helical" evidence="8">
    <location>
        <begin position="300"/>
        <end position="318"/>
    </location>
</feature>
<keyword evidence="7 8" id="KW-0472">Membrane</keyword>
<dbReference type="InterPro" id="IPR037294">
    <property type="entry name" value="ABC_BtuC-like"/>
</dbReference>
<dbReference type="Pfam" id="PF01032">
    <property type="entry name" value="FecCD"/>
    <property type="match status" value="1"/>
</dbReference>
<proteinExistence type="inferred from homology"/>
<evidence type="ECO:0000256" key="8">
    <source>
        <dbReference type="SAM" id="Phobius"/>
    </source>
</evidence>
<dbReference type="Proteomes" id="UP000317158">
    <property type="component" value="Unassembled WGS sequence"/>
</dbReference>
<keyword evidence="5 8" id="KW-0812">Transmembrane</keyword>
<evidence type="ECO:0000256" key="4">
    <source>
        <dbReference type="ARBA" id="ARBA00022475"/>
    </source>
</evidence>
<dbReference type="GO" id="GO:0005886">
    <property type="term" value="C:plasma membrane"/>
    <property type="evidence" value="ECO:0007669"/>
    <property type="project" value="UniProtKB-SubCell"/>
</dbReference>
<dbReference type="PANTHER" id="PTHR30472:SF25">
    <property type="entry name" value="ABC TRANSPORTER PERMEASE PROTEIN MJ0876-RELATED"/>
    <property type="match status" value="1"/>
</dbReference>
<keyword evidence="4" id="KW-1003">Cell membrane</keyword>
<feature type="transmembrane region" description="Helical" evidence="8">
    <location>
        <begin position="91"/>
        <end position="108"/>
    </location>
</feature>
<feature type="transmembrane region" description="Helical" evidence="8">
    <location>
        <begin position="145"/>
        <end position="165"/>
    </location>
</feature>
<evidence type="ECO:0000256" key="1">
    <source>
        <dbReference type="ARBA" id="ARBA00004651"/>
    </source>
</evidence>
<gene>
    <name evidence="9" type="ORF">EF806_03200</name>
</gene>
<name>A0A520KT33_METT2</name>
<comment type="caution">
    <text evidence="9">The sequence shown here is derived from an EMBL/GenBank/DDBJ whole genome shotgun (WGS) entry which is preliminary data.</text>
</comment>
<evidence type="ECO:0000313" key="9">
    <source>
        <dbReference type="EMBL" id="RZN65062.1"/>
    </source>
</evidence>
<feature type="transmembrane region" description="Helical" evidence="8">
    <location>
        <begin position="234"/>
        <end position="262"/>
    </location>
</feature>